<dbReference type="AlphaFoldDB" id="O46799"/>
<organism evidence="1">
    <name type="scientific">Poeciliopsis occidentalis</name>
    <name type="common">Gila topminnow</name>
    <name type="synonym">Heterandria occidentalis</name>
    <dbReference type="NCBI Taxonomy" id="68464"/>
    <lineage>
        <taxon>Eukaryota</taxon>
        <taxon>Metazoa</taxon>
        <taxon>Chordata</taxon>
        <taxon>Craniata</taxon>
        <taxon>Vertebrata</taxon>
        <taxon>Euteleostomi</taxon>
        <taxon>Actinopterygii</taxon>
        <taxon>Neopterygii</taxon>
        <taxon>Teleostei</taxon>
        <taxon>Neoteleostei</taxon>
        <taxon>Acanthomorphata</taxon>
        <taxon>Ovalentaria</taxon>
        <taxon>Atherinomorphae</taxon>
        <taxon>Cyprinodontiformes</taxon>
        <taxon>Poeciliidae</taxon>
        <taxon>Poeciliinae</taxon>
        <taxon>Poeciliopsis</taxon>
    </lineage>
</organism>
<name>O46799_POEOC</name>
<protein>
    <submittedName>
        <fullName evidence="1">MHC class II protein</fullName>
    </submittedName>
</protein>
<proteinExistence type="predicted"/>
<dbReference type="EMBL" id="AF030871">
    <property type="protein sequence ID" value="AAC00415.1"/>
    <property type="molecule type" value="Genomic_DNA"/>
</dbReference>
<accession>O46799</accession>
<sequence>CVFNSTDLNDIQYIYSMIYNSWNTPGLTATWRNMLDTRSLE</sequence>
<reference evidence="1" key="1">
    <citation type="journal article" date="1998" name="Evolution">
        <title>MHC Variation in the Endangered Gila Topminnow.</title>
        <authorList>
            <person name="Hedrick P.W."/>
            <person name="Parker K.M."/>
        </authorList>
    </citation>
    <scope>NUCLEOTIDE SEQUENCE</scope>
</reference>
<feature type="non-terminal residue" evidence="1">
    <location>
        <position position="1"/>
    </location>
</feature>
<evidence type="ECO:0000313" key="1">
    <source>
        <dbReference type="EMBL" id="AAC00415.1"/>
    </source>
</evidence>